<gene>
    <name evidence="1" type="ORF">GN277_17945</name>
</gene>
<keyword evidence="2" id="KW-1185">Reference proteome</keyword>
<evidence type="ECO:0000313" key="2">
    <source>
        <dbReference type="Proteomes" id="UP000460412"/>
    </source>
</evidence>
<proteinExistence type="predicted"/>
<comment type="caution">
    <text evidence="1">The sequence shown here is derived from an EMBL/GenBank/DDBJ whole genome shotgun (WGS) entry which is preliminary data.</text>
</comment>
<protein>
    <submittedName>
        <fullName evidence="1">Uncharacterized protein</fullName>
    </submittedName>
</protein>
<dbReference type="AlphaFoldDB" id="A0A7X3SK40"/>
<accession>A0A7X3SK40</accession>
<organism evidence="1 2">
    <name type="scientific">Sporofaciens musculi</name>
    <dbReference type="NCBI Taxonomy" id="2681861"/>
    <lineage>
        <taxon>Bacteria</taxon>
        <taxon>Bacillati</taxon>
        <taxon>Bacillota</taxon>
        <taxon>Clostridia</taxon>
        <taxon>Lachnospirales</taxon>
        <taxon>Lachnospiraceae</taxon>
        <taxon>Sporofaciens</taxon>
    </lineage>
</organism>
<name>A0A7X3SK40_9FIRM</name>
<dbReference type="RefSeq" id="WP_159752306.1">
    <property type="nucleotide sequence ID" value="NZ_WUQX01000001.1"/>
</dbReference>
<reference evidence="1 2" key="1">
    <citation type="submission" date="2019-12" db="EMBL/GenBank/DDBJ databases">
        <title>Sporaefaciens musculi gen. nov., sp. nov., a novel bacterium isolated from the caecum of an obese mouse.</title>
        <authorList>
            <person name="Rasmussen T.S."/>
            <person name="Streidl T."/>
            <person name="Hitch T.C.A."/>
            <person name="Wortmann E."/>
            <person name="Deptula P."/>
            <person name="Hansen M."/>
            <person name="Nielsen D.S."/>
            <person name="Clavel T."/>
            <person name="Vogensen F.K."/>
        </authorList>
    </citation>
    <scope>NUCLEOTIDE SEQUENCE [LARGE SCALE GENOMIC DNA]</scope>
    <source>
        <strain evidence="1 2">WCA-9-b2</strain>
    </source>
</reference>
<evidence type="ECO:0000313" key="1">
    <source>
        <dbReference type="EMBL" id="MXP77188.1"/>
    </source>
</evidence>
<sequence>MEKLAYEFRDFKENIPAIIKNKLNDMIIRSINIYLMNNIIEGCIPTAEYLLLNASISWT</sequence>
<dbReference type="EMBL" id="WUQX01000001">
    <property type="protein sequence ID" value="MXP77188.1"/>
    <property type="molecule type" value="Genomic_DNA"/>
</dbReference>
<dbReference type="Proteomes" id="UP000460412">
    <property type="component" value="Unassembled WGS sequence"/>
</dbReference>